<keyword evidence="2" id="KW-1185">Reference proteome</keyword>
<sequence>MLIDFVVHPLATIVFAKLQNQRTELVGVLKVKVDFDNKHDIAVSVLGKTHPLTNHRKQCGAYTLTIFALSGSLRLTVL</sequence>
<dbReference type="EMBL" id="BJCE01000415">
    <property type="protein sequence ID" value="GCL40105.1"/>
    <property type="molecule type" value="Genomic_DNA"/>
</dbReference>
<gene>
    <name evidence="1" type="ORF">SR1949_52390</name>
</gene>
<organism evidence="1 2">
    <name type="scientific">Sphaerospermopsis reniformis</name>
    <dbReference type="NCBI Taxonomy" id="531300"/>
    <lineage>
        <taxon>Bacteria</taxon>
        <taxon>Bacillati</taxon>
        <taxon>Cyanobacteriota</taxon>
        <taxon>Cyanophyceae</taxon>
        <taxon>Nostocales</taxon>
        <taxon>Aphanizomenonaceae</taxon>
        <taxon>Sphaerospermopsis</taxon>
    </lineage>
</organism>
<evidence type="ECO:0000313" key="1">
    <source>
        <dbReference type="EMBL" id="GCL40105.1"/>
    </source>
</evidence>
<dbReference type="Proteomes" id="UP000300142">
    <property type="component" value="Unassembled WGS sequence"/>
</dbReference>
<accession>A0A480A532</accession>
<evidence type="ECO:0000313" key="2">
    <source>
        <dbReference type="Proteomes" id="UP000300142"/>
    </source>
</evidence>
<dbReference type="AlphaFoldDB" id="A0A480A532"/>
<comment type="caution">
    <text evidence="1">The sequence shown here is derived from an EMBL/GenBank/DDBJ whole genome shotgun (WGS) entry which is preliminary data.</text>
</comment>
<name>A0A480A532_9CYAN</name>
<reference evidence="2" key="1">
    <citation type="submission" date="2019-02" db="EMBL/GenBank/DDBJ databases">
        <title>Draft genome sequence of Sphaerospermopsis reniformis NIES-1949.</title>
        <authorList>
            <person name="Yamaguchi H."/>
            <person name="Suzuki S."/>
            <person name="Kawachi M."/>
        </authorList>
    </citation>
    <scope>NUCLEOTIDE SEQUENCE [LARGE SCALE GENOMIC DNA]</scope>
    <source>
        <strain evidence="2">NIES-1949</strain>
    </source>
</reference>
<proteinExistence type="predicted"/>
<protein>
    <submittedName>
        <fullName evidence="1">Uncharacterized protein</fullName>
    </submittedName>
</protein>